<accession>A0AAN8BMZ6</accession>
<proteinExistence type="predicted"/>
<feature type="region of interest" description="Disordered" evidence="1">
    <location>
        <begin position="264"/>
        <end position="335"/>
    </location>
</feature>
<gene>
    <name evidence="2" type="ORF">CesoFtcFv8_016588</name>
</gene>
<feature type="compositionally biased region" description="Polar residues" evidence="1">
    <location>
        <begin position="545"/>
        <end position="555"/>
    </location>
</feature>
<feature type="compositionally biased region" description="Polar residues" evidence="1">
    <location>
        <begin position="401"/>
        <end position="412"/>
    </location>
</feature>
<feature type="compositionally biased region" description="Basic residues" evidence="1">
    <location>
        <begin position="278"/>
        <end position="287"/>
    </location>
</feature>
<evidence type="ECO:0000313" key="2">
    <source>
        <dbReference type="EMBL" id="KAK5888046.1"/>
    </source>
</evidence>
<feature type="compositionally biased region" description="Basic and acidic residues" evidence="1">
    <location>
        <begin position="368"/>
        <end position="380"/>
    </location>
</feature>
<feature type="compositionally biased region" description="Basic and acidic residues" evidence="1">
    <location>
        <begin position="78"/>
        <end position="95"/>
    </location>
</feature>
<feature type="region of interest" description="Disordered" evidence="1">
    <location>
        <begin position="1"/>
        <end position="110"/>
    </location>
</feature>
<protein>
    <submittedName>
        <fullName evidence="2">Uncharacterized protein</fullName>
    </submittedName>
</protein>
<feature type="region of interest" description="Disordered" evidence="1">
    <location>
        <begin position="210"/>
        <end position="231"/>
    </location>
</feature>
<name>A0AAN8BMZ6_9TELE</name>
<feature type="compositionally biased region" description="Polar residues" evidence="1">
    <location>
        <begin position="323"/>
        <end position="335"/>
    </location>
</feature>
<evidence type="ECO:0000256" key="1">
    <source>
        <dbReference type="SAM" id="MobiDB-lite"/>
    </source>
</evidence>
<feature type="compositionally biased region" description="Polar residues" evidence="1">
    <location>
        <begin position="489"/>
        <end position="500"/>
    </location>
</feature>
<evidence type="ECO:0000313" key="3">
    <source>
        <dbReference type="Proteomes" id="UP001335648"/>
    </source>
</evidence>
<feature type="compositionally biased region" description="Polar residues" evidence="1">
    <location>
        <begin position="1"/>
        <end position="14"/>
    </location>
</feature>
<keyword evidence="3" id="KW-1185">Reference proteome</keyword>
<comment type="caution">
    <text evidence="2">The sequence shown here is derived from an EMBL/GenBank/DDBJ whole genome shotgun (WGS) entry which is preliminary data.</text>
</comment>
<dbReference type="EMBL" id="JAULUE010002058">
    <property type="protein sequence ID" value="KAK5888046.1"/>
    <property type="molecule type" value="Genomic_DNA"/>
</dbReference>
<feature type="compositionally biased region" description="Basic and acidic residues" evidence="1">
    <location>
        <begin position="214"/>
        <end position="231"/>
    </location>
</feature>
<dbReference type="AlphaFoldDB" id="A0AAN8BMZ6"/>
<dbReference type="Proteomes" id="UP001335648">
    <property type="component" value="Unassembled WGS sequence"/>
</dbReference>
<sequence length="604" mass="68005">MNRVSSYLNWTTNPPGYVEKASRYVKSMGQGRDDEVPEGPAGADSDSGDSLFITQKPVPEALRTGVRTRYSQWAKPLSPRDLHESEESEENKESSDSNDGESQSGKVRRSKKNVLPKFSFPFLKEKKPELLPVHNKRLHSYLVGGFFECVRLLRQGCQTKKDVESSLPTVDMDGEHISQLSEDDGEKLDEADIKVVERKLFVVPSKSRRKKKSSAAEDVRQEKANESFETDVRAEHSLASVICKMEDKHKEQKIKKRVEDIEQLETVTEPPNADAETRKKKKEKRKKQEGIATTKECEEEEASNRTLDLPPMSPENLEGLENCSENAVESQETLESSCVKKKNYKKKRVSCSKEATQGLDISCGNGNEKVDNTQKTKEGLEDQNANLTEKIKKKKKRKEILSSNLSEDNSPQIDDLVSVQEKEEKRTSSFRVADAEDNDAQTPVELNDNGVRKKRKLSAAQDSVEINPEQGFEEPNTGVKRKKKKTGNETESVTPAQTLKSAGDVEFSPTDETVVLKKKKKKKSKVEPCNVIQEDPSASKDVESVKSSLNDCSSVSHKRKDKRAPSAETFHSKTEMLLSDSIVERKNVRRKLHNPIEDFYDLSA</sequence>
<organism evidence="2 3">
    <name type="scientific">Champsocephalus esox</name>
    <name type="common">pike icefish</name>
    <dbReference type="NCBI Taxonomy" id="159716"/>
    <lineage>
        <taxon>Eukaryota</taxon>
        <taxon>Metazoa</taxon>
        <taxon>Chordata</taxon>
        <taxon>Craniata</taxon>
        <taxon>Vertebrata</taxon>
        <taxon>Euteleostomi</taxon>
        <taxon>Actinopterygii</taxon>
        <taxon>Neopterygii</taxon>
        <taxon>Teleostei</taxon>
        <taxon>Neoteleostei</taxon>
        <taxon>Acanthomorphata</taxon>
        <taxon>Eupercaria</taxon>
        <taxon>Perciformes</taxon>
        <taxon>Notothenioidei</taxon>
        <taxon>Channichthyidae</taxon>
        <taxon>Champsocephalus</taxon>
    </lineage>
</organism>
<reference evidence="2 3" key="1">
    <citation type="journal article" date="2023" name="Mol. Biol. Evol.">
        <title>Genomics of Secondarily Temperate Adaptation in the Only Non-Antarctic Icefish.</title>
        <authorList>
            <person name="Rivera-Colon A.G."/>
            <person name="Rayamajhi N."/>
            <person name="Minhas B.F."/>
            <person name="Madrigal G."/>
            <person name="Bilyk K.T."/>
            <person name="Yoon V."/>
            <person name="Hune M."/>
            <person name="Gregory S."/>
            <person name="Cheng C.H.C."/>
            <person name="Catchen J.M."/>
        </authorList>
    </citation>
    <scope>NUCLEOTIDE SEQUENCE [LARGE SCALE GENOMIC DNA]</scope>
    <source>
        <strain evidence="2">JC2023a</strain>
    </source>
</reference>
<feature type="region of interest" description="Disordered" evidence="1">
    <location>
        <begin position="351"/>
        <end position="569"/>
    </location>
</feature>